<dbReference type="CDD" id="cd06587">
    <property type="entry name" value="VOC"/>
    <property type="match status" value="1"/>
</dbReference>
<proteinExistence type="predicted"/>
<dbReference type="InterPro" id="IPR029068">
    <property type="entry name" value="Glyas_Bleomycin-R_OHBP_Dase"/>
</dbReference>
<reference evidence="1" key="1">
    <citation type="journal article" date="2005" name="Environ. Microbiol.">
        <title>Genetic and functional properties of uncultivated thermophilic crenarchaeotes from a subsurface gold mine as revealed by analysis of genome fragments.</title>
        <authorList>
            <person name="Nunoura T."/>
            <person name="Hirayama H."/>
            <person name="Takami H."/>
            <person name="Oida H."/>
            <person name="Nishi S."/>
            <person name="Shimamura S."/>
            <person name="Suzuki Y."/>
            <person name="Inagaki F."/>
            <person name="Takai K."/>
            <person name="Nealson K.H."/>
            <person name="Horikoshi K."/>
        </authorList>
    </citation>
    <scope>NUCLEOTIDE SEQUENCE</scope>
</reference>
<name>H5SSK5_ACEAU</name>
<gene>
    <name evidence="1" type="ORF">HGMM_OP3C296</name>
</gene>
<evidence type="ECO:0008006" key="2">
    <source>
        <dbReference type="Google" id="ProtNLM"/>
    </source>
</evidence>
<dbReference type="Gene3D" id="3.10.180.10">
    <property type="entry name" value="2,3-Dihydroxybiphenyl 1,2-Dioxygenase, domain 1"/>
    <property type="match status" value="1"/>
</dbReference>
<reference evidence="1" key="2">
    <citation type="journal article" date="2012" name="PLoS ONE">
        <title>A Deeply Branching Thermophilic Bacterium with an Ancient Acetyl-CoA Pathway Dominates a Subsurface Ecosystem.</title>
        <authorList>
            <person name="Takami H."/>
            <person name="Noguchi H."/>
            <person name="Takaki Y."/>
            <person name="Uchiyama I."/>
            <person name="Toyoda A."/>
            <person name="Nishi S."/>
            <person name="Chee G.-J."/>
            <person name="Arai W."/>
            <person name="Nunoura T."/>
            <person name="Itoh T."/>
            <person name="Hattori M."/>
            <person name="Takai K."/>
        </authorList>
    </citation>
    <scope>NUCLEOTIDE SEQUENCE</scope>
</reference>
<protein>
    <recommendedName>
        <fullName evidence="2">VOC domain-containing protein</fullName>
    </recommendedName>
</protein>
<sequence>MKAMSNPSVRRICGLNLKVQDLTQAVMFYTHTLGLKVRGIFSNEAFLKWKTQGEDFLGLFKSQKLGWHHVELRFMAPDVQAALRDLQAKALIDQVRSVGSSEISATVLHRWLPSGVEIFTPLTKAVLIAEVADPNGRMLELVYLKEDYTALELPGLLAVEIESPNPSAVTAFYSQVGFEYTLEGLQAASRQKLLIRKGERLEWVRARLAMSSHIYARLTRASLSTAEGVSLSDPNGYELIILPEGGITS</sequence>
<dbReference type="AlphaFoldDB" id="H5SSK5"/>
<dbReference type="EMBL" id="AP011802">
    <property type="protein sequence ID" value="BAL59141.1"/>
    <property type="molecule type" value="Genomic_DNA"/>
</dbReference>
<dbReference type="SUPFAM" id="SSF54593">
    <property type="entry name" value="Glyoxalase/Bleomycin resistance protein/Dihydroxybiphenyl dioxygenase"/>
    <property type="match status" value="1"/>
</dbReference>
<organism evidence="1">
    <name type="scientific">Acetithermum autotrophicum</name>
    <dbReference type="NCBI Taxonomy" id="1446466"/>
    <lineage>
        <taxon>Bacteria</taxon>
        <taxon>Candidatus Bipolaricaulota</taxon>
        <taxon>Candidatus Acetithermum</taxon>
    </lineage>
</organism>
<evidence type="ECO:0000313" key="1">
    <source>
        <dbReference type="EMBL" id="BAL59141.1"/>
    </source>
</evidence>
<accession>H5SSK5</accession>